<dbReference type="SUPFAM" id="SSF102462">
    <property type="entry name" value="Peptidyl-tRNA hydrolase II"/>
    <property type="match status" value="1"/>
</dbReference>
<dbReference type="EMBL" id="VFPH01000002">
    <property type="protein sequence ID" value="TQM38377.1"/>
    <property type="molecule type" value="Genomic_DNA"/>
</dbReference>
<dbReference type="GO" id="GO:0016787">
    <property type="term" value="F:hydrolase activity"/>
    <property type="evidence" value="ECO:0007669"/>
    <property type="project" value="UniProtKB-KW"/>
</dbReference>
<dbReference type="AlphaFoldDB" id="A0A543FX12"/>
<gene>
    <name evidence="1" type="ORF">FB388_5610</name>
</gene>
<dbReference type="Proteomes" id="UP000319818">
    <property type="component" value="Unassembled WGS sequence"/>
</dbReference>
<comment type="caution">
    <text evidence="1">The sequence shown here is derived from an EMBL/GenBank/DDBJ whole genome shotgun (WGS) entry which is preliminary data.</text>
</comment>
<organism evidence="1 2">
    <name type="scientific">Pseudonocardia cypriaca</name>
    <dbReference type="NCBI Taxonomy" id="882449"/>
    <lineage>
        <taxon>Bacteria</taxon>
        <taxon>Bacillati</taxon>
        <taxon>Actinomycetota</taxon>
        <taxon>Actinomycetes</taxon>
        <taxon>Pseudonocardiales</taxon>
        <taxon>Pseudonocardiaceae</taxon>
        <taxon>Pseudonocardia</taxon>
    </lineage>
</organism>
<name>A0A543FX12_9PSEU</name>
<sequence>MVPGVTEELSGTGLADRPAVGVLAPLAARYARGAAPVSDGIVRAMPIILRLERPPAARTPVLEAAAAAALAVCLDPRSQPGGEWHDTVAVWVGTQIRKIARRARGAHWAAVQELPGVTWEVDGGQARALLPGPVDDVPRVVSRLQIGGTELEPDEPGPPPPGVPVIWVNAALDLSVGKAAAQVGHASMLYAAAHDLVEVPHFAVRDADADRWAQLCAAVGRGEAVAVRDAGFTEVAPGTITCIATPG</sequence>
<evidence type="ECO:0000313" key="1">
    <source>
        <dbReference type="EMBL" id="TQM38377.1"/>
    </source>
</evidence>
<accession>A0A543FX12</accession>
<evidence type="ECO:0000313" key="2">
    <source>
        <dbReference type="Proteomes" id="UP000319818"/>
    </source>
</evidence>
<keyword evidence="2" id="KW-1185">Reference proteome</keyword>
<proteinExistence type="predicted"/>
<keyword evidence="1" id="KW-0378">Hydrolase</keyword>
<dbReference type="Gene3D" id="3.40.1490.10">
    <property type="entry name" value="Bit1"/>
    <property type="match status" value="1"/>
</dbReference>
<reference evidence="1 2" key="1">
    <citation type="submission" date="2019-06" db="EMBL/GenBank/DDBJ databases">
        <title>Sequencing the genomes of 1000 actinobacteria strains.</title>
        <authorList>
            <person name="Klenk H.-P."/>
        </authorList>
    </citation>
    <scope>NUCLEOTIDE SEQUENCE [LARGE SCALE GENOMIC DNA]</scope>
    <source>
        <strain evidence="1 2">DSM 45511</strain>
    </source>
</reference>
<dbReference type="InterPro" id="IPR023476">
    <property type="entry name" value="Pep_tRNA_hydro_II_dom_sf"/>
</dbReference>
<protein>
    <submittedName>
        <fullName evidence="1">Peptidyl-tRNA hydrolase</fullName>
    </submittedName>
</protein>